<feature type="compositionally biased region" description="Basic and acidic residues" evidence="1">
    <location>
        <begin position="16"/>
        <end position="29"/>
    </location>
</feature>
<dbReference type="EMBL" id="CAJOAX010006166">
    <property type="protein sequence ID" value="CAF3972404.1"/>
    <property type="molecule type" value="Genomic_DNA"/>
</dbReference>
<dbReference type="AlphaFoldDB" id="A0A819M1P9"/>
<comment type="caution">
    <text evidence="2">The sequence shown here is derived from an EMBL/GenBank/DDBJ whole genome shotgun (WGS) entry which is preliminary data.</text>
</comment>
<proteinExistence type="predicted"/>
<organism evidence="2 3">
    <name type="scientific">Rotaria sordida</name>
    <dbReference type="NCBI Taxonomy" id="392033"/>
    <lineage>
        <taxon>Eukaryota</taxon>
        <taxon>Metazoa</taxon>
        <taxon>Spiralia</taxon>
        <taxon>Gnathifera</taxon>
        <taxon>Rotifera</taxon>
        <taxon>Eurotatoria</taxon>
        <taxon>Bdelloidea</taxon>
        <taxon>Philodinida</taxon>
        <taxon>Philodinidae</taxon>
        <taxon>Rotaria</taxon>
    </lineage>
</organism>
<feature type="non-terminal residue" evidence="2">
    <location>
        <position position="1"/>
    </location>
</feature>
<feature type="region of interest" description="Disordered" evidence="1">
    <location>
        <begin position="1"/>
        <end position="29"/>
    </location>
</feature>
<reference evidence="2" key="1">
    <citation type="submission" date="2021-02" db="EMBL/GenBank/DDBJ databases">
        <authorList>
            <person name="Nowell W R."/>
        </authorList>
    </citation>
    <scope>NUCLEOTIDE SEQUENCE</scope>
</reference>
<name>A0A819M1P9_9BILA</name>
<evidence type="ECO:0008006" key="4">
    <source>
        <dbReference type="Google" id="ProtNLM"/>
    </source>
</evidence>
<evidence type="ECO:0000313" key="3">
    <source>
        <dbReference type="Proteomes" id="UP000663823"/>
    </source>
</evidence>
<accession>A0A819M1P9</accession>
<sequence>MYLVKRQRNTTESNNEDDKKKQRTNDEKRLPITKFEDMSDELLYEIFEFIDIYDAYE</sequence>
<evidence type="ECO:0000256" key="1">
    <source>
        <dbReference type="SAM" id="MobiDB-lite"/>
    </source>
</evidence>
<dbReference type="Proteomes" id="UP000663823">
    <property type="component" value="Unassembled WGS sequence"/>
</dbReference>
<protein>
    <recommendedName>
        <fullName evidence="4">F-box domain-containing protein</fullName>
    </recommendedName>
</protein>
<evidence type="ECO:0000313" key="2">
    <source>
        <dbReference type="EMBL" id="CAF3972404.1"/>
    </source>
</evidence>
<gene>
    <name evidence="2" type="ORF">OTI717_LOCUS27506</name>
</gene>